<sequence length="62" mass="7098">MSTLVEKYGVIHQVVTTYHPQINGQAKMVNPNWSDWNRLLEDALWAHRTAYQTLLGMSPNAT</sequence>
<name>A0A371H9N1_MUCPR</name>
<gene>
    <name evidence="1" type="ORF">CR513_17428</name>
</gene>
<dbReference type="Proteomes" id="UP000257109">
    <property type="component" value="Unassembled WGS sequence"/>
</dbReference>
<comment type="caution">
    <text evidence="1">The sequence shown here is derived from an EMBL/GenBank/DDBJ whole genome shotgun (WGS) entry which is preliminary data.</text>
</comment>
<dbReference type="AlphaFoldDB" id="A0A371H9N1"/>
<dbReference type="GO" id="GO:0003676">
    <property type="term" value="F:nucleic acid binding"/>
    <property type="evidence" value="ECO:0007669"/>
    <property type="project" value="InterPro"/>
</dbReference>
<evidence type="ECO:0000313" key="2">
    <source>
        <dbReference type="Proteomes" id="UP000257109"/>
    </source>
</evidence>
<dbReference type="OrthoDB" id="1903608at2759"/>
<dbReference type="InterPro" id="IPR036397">
    <property type="entry name" value="RNaseH_sf"/>
</dbReference>
<protein>
    <recommendedName>
        <fullName evidence="3">Integrase catalytic domain-containing protein</fullName>
    </recommendedName>
</protein>
<dbReference type="EMBL" id="QJKJ01003211">
    <property type="protein sequence ID" value="RDX99517.1"/>
    <property type="molecule type" value="Genomic_DNA"/>
</dbReference>
<feature type="non-terminal residue" evidence="1">
    <location>
        <position position="1"/>
    </location>
</feature>
<accession>A0A371H9N1</accession>
<organism evidence="1 2">
    <name type="scientific">Mucuna pruriens</name>
    <name type="common">Velvet bean</name>
    <name type="synonym">Dolichos pruriens</name>
    <dbReference type="NCBI Taxonomy" id="157652"/>
    <lineage>
        <taxon>Eukaryota</taxon>
        <taxon>Viridiplantae</taxon>
        <taxon>Streptophyta</taxon>
        <taxon>Embryophyta</taxon>
        <taxon>Tracheophyta</taxon>
        <taxon>Spermatophyta</taxon>
        <taxon>Magnoliopsida</taxon>
        <taxon>eudicotyledons</taxon>
        <taxon>Gunneridae</taxon>
        <taxon>Pentapetalae</taxon>
        <taxon>rosids</taxon>
        <taxon>fabids</taxon>
        <taxon>Fabales</taxon>
        <taxon>Fabaceae</taxon>
        <taxon>Papilionoideae</taxon>
        <taxon>50 kb inversion clade</taxon>
        <taxon>NPAAA clade</taxon>
        <taxon>indigoferoid/millettioid clade</taxon>
        <taxon>Phaseoleae</taxon>
        <taxon>Mucuna</taxon>
    </lineage>
</organism>
<proteinExistence type="predicted"/>
<reference evidence="1" key="1">
    <citation type="submission" date="2018-05" db="EMBL/GenBank/DDBJ databases">
        <title>Draft genome of Mucuna pruriens seed.</title>
        <authorList>
            <person name="Nnadi N.E."/>
            <person name="Vos R."/>
            <person name="Hasami M.H."/>
            <person name="Devisetty U.K."/>
            <person name="Aguiy J.C."/>
        </authorList>
    </citation>
    <scope>NUCLEOTIDE SEQUENCE [LARGE SCALE GENOMIC DNA]</scope>
    <source>
        <strain evidence="1">JCA_2017</strain>
    </source>
</reference>
<evidence type="ECO:0008006" key="3">
    <source>
        <dbReference type="Google" id="ProtNLM"/>
    </source>
</evidence>
<dbReference type="Gene3D" id="3.30.420.10">
    <property type="entry name" value="Ribonuclease H-like superfamily/Ribonuclease H"/>
    <property type="match status" value="1"/>
</dbReference>
<dbReference type="SUPFAM" id="SSF53098">
    <property type="entry name" value="Ribonuclease H-like"/>
    <property type="match status" value="1"/>
</dbReference>
<evidence type="ECO:0000313" key="1">
    <source>
        <dbReference type="EMBL" id="RDX99517.1"/>
    </source>
</evidence>
<keyword evidence="2" id="KW-1185">Reference proteome</keyword>
<dbReference type="InterPro" id="IPR012337">
    <property type="entry name" value="RNaseH-like_sf"/>
</dbReference>